<keyword evidence="4" id="KW-0106">Calcium</keyword>
<evidence type="ECO:0000256" key="5">
    <source>
        <dbReference type="SAM" id="SignalP"/>
    </source>
</evidence>
<dbReference type="InterPro" id="IPR050738">
    <property type="entry name" value="Sulfatase"/>
</dbReference>
<feature type="domain" description="Sulfatase N-terminal" evidence="6">
    <location>
        <begin position="27"/>
        <end position="325"/>
    </location>
</feature>
<evidence type="ECO:0000313" key="7">
    <source>
        <dbReference type="EMBL" id="RUL82182.1"/>
    </source>
</evidence>
<evidence type="ECO:0000256" key="4">
    <source>
        <dbReference type="ARBA" id="ARBA00022837"/>
    </source>
</evidence>
<keyword evidence="3" id="KW-0378">Hydrolase</keyword>
<evidence type="ECO:0000256" key="2">
    <source>
        <dbReference type="ARBA" id="ARBA00022723"/>
    </source>
</evidence>
<keyword evidence="5" id="KW-0732">Signal</keyword>
<dbReference type="Gene3D" id="3.30.1120.10">
    <property type="match status" value="1"/>
</dbReference>
<sequence>MGFRPMAGVAVVLGVSVASAAGLPERPNIILCMADDQGYGDVGYSGNPVPHTPTLDAMAASGLRLDRFLAAAPVCSPTRGSVMTGRHPNRFGCFQWGYELRPEEVTIAEVLRDAGYATGHFGKWHLGSVRQGGSNNPGDSGFETWLSAPNFYDNNPILSREGTAVPLEGESSMVAMNAAIDFIDRSLEQDRPFLAVVWFGSPHNPHEATEETMEPYEDLPPGLRHYYGEITGIDRAMGTLRTALRDRGIAGNTLVWYTSDNGPQGGRNGLGSAGGLRGRKGTVYQGGLQVPTIIEWPEAIPEPRSSDLICGSVDILPTVLELAGVAYPQPGRPLDGISLVPLIEGTMAARPKPMGFWDYPAPGRSTPSAAIMAAHFEAQEAGQPLPPELPPEPTGPEERLIAAFEAGEELPGHSAWIDGRHKLHRIPGEAGRIAFELYDLDADPAESTDLSTVEPGRVAELAGALAAWQASVVRSLRGDDNRTRDGR</sequence>
<dbReference type="EMBL" id="RYZH01000075">
    <property type="protein sequence ID" value="RUL82182.1"/>
    <property type="molecule type" value="Genomic_DNA"/>
</dbReference>
<dbReference type="Gene3D" id="3.40.720.10">
    <property type="entry name" value="Alkaline Phosphatase, subunit A"/>
    <property type="match status" value="1"/>
</dbReference>
<gene>
    <name evidence="7" type="ORF">TsocGM_23865</name>
</gene>
<evidence type="ECO:0000259" key="6">
    <source>
        <dbReference type="Pfam" id="PF00884"/>
    </source>
</evidence>
<dbReference type="PROSITE" id="PS00523">
    <property type="entry name" value="SULFATASE_1"/>
    <property type="match status" value="1"/>
</dbReference>
<dbReference type="Pfam" id="PF00884">
    <property type="entry name" value="Sulfatase"/>
    <property type="match status" value="1"/>
</dbReference>
<evidence type="ECO:0000256" key="3">
    <source>
        <dbReference type="ARBA" id="ARBA00022801"/>
    </source>
</evidence>
<protein>
    <submittedName>
        <fullName evidence="7">N-acetylgalactosamine 6-sulfate sulfatase</fullName>
    </submittedName>
</protein>
<dbReference type="OrthoDB" id="9783154at2"/>
<comment type="caution">
    <text evidence="7">The sequence shown here is derived from an EMBL/GenBank/DDBJ whole genome shotgun (WGS) entry which is preliminary data.</text>
</comment>
<dbReference type="PANTHER" id="PTHR42693:SF53">
    <property type="entry name" value="ENDO-4-O-SULFATASE"/>
    <property type="match status" value="1"/>
</dbReference>
<dbReference type="Proteomes" id="UP000280296">
    <property type="component" value="Unassembled WGS sequence"/>
</dbReference>
<keyword evidence="2" id="KW-0479">Metal-binding</keyword>
<proteinExistence type="inferred from homology"/>
<dbReference type="InterPro" id="IPR000917">
    <property type="entry name" value="Sulfatase_N"/>
</dbReference>
<dbReference type="InterPro" id="IPR024607">
    <property type="entry name" value="Sulfatase_CS"/>
</dbReference>
<dbReference type="RefSeq" id="WP_126727969.1">
    <property type="nucleotide sequence ID" value="NZ_RYZH01000075.1"/>
</dbReference>
<comment type="similarity">
    <text evidence="1">Belongs to the sulfatase family.</text>
</comment>
<reference evidence="7 8" key="2">
    <citation type="submission" date="2019-01" db="EMBL/GenBank/DDBJ databases">
        <title>Tautonia sociabilis, a novel thermotolerant planctomycete of Isosphaeraceae family, isolated from a 4000 m deep subterranean habitat.</title>
        <authorList>
            <person name="Kovaleva O.L."/>
            <person name="Elcheninov A.G."/>
            <person name="Van Heerden E."/>
            <person name="Toshchakov S.V."/>
            <person name="Novikov A."/>
            <person name="Bonch-Osmolovskaya E.A."/>
            <person name="Kublanov I.V."/>
        </authorList>
    </citation>
    <scope>NUCLEOTIDE SEQUENCE [LARGE SCALE GENOMIC DNA]</scope>
    <source>
        <strain evidence="7 8">GM2012</strain>
    </source>
</reference>
<dbReference type="SUPFAM" id="SSF53649">
    <property type="entry name" value="Alkaline phosphatase-like"/>
    <property type="match status" value="1"/>
</dbReference>
<keyword evidence="8" id="KW-1185">Reference proteome</keyword>
<feature type="signal peptide" evidence="5">
    <location>
        <begin position="1"/>
        <end position="20"/>
    </location>
</feature>
<dbReference type="AlphaFoldDB" id="A0A432MCR2"/>
<dbReference type="GO" id="GO:0004065">
    <property type="term" value="F:arylsulfatase activity"/>
    <property type="evidence" value="ECO:0007669"/>
    <property type="project" value="TreeGrafter"/>
</dbReference>
<name>A0A432MCR2_9BACT</name>
<organism evidence="7 8">
    <name type="scientific">Tautonia sociabilis</name>
    <dbReference type="NCBI Taxonomy" id="2080755"/>
    <lineage>
        <taxon>Bacteria</taxon>
        <taxon>Pseudomonadati</taxon>
        <taxon>Planctomycetota</taxon>
        <taxon>Planctomycetia</taxon>
        <taxon>Isosphaerales</taxon>
        <taxon>Isosphaeraceae</taxon>
        <taxon>Tautonia</taxon>
    </lineage>
</organism>
<accession>A0A432MCR2</accession>
<evidence type="ECO:0000256" key="1">
    <source>
        <dbReference type="ARBA" id="ARBA00008779"/>
    </source>
</evidence>
<reference evidence="7 8" key="1">
    <citation type="submission" date="2018-12" db="EMBL/GenBank/DDBJ databases">
        <authorList>
            <person name="Toschakov S.V."/>
        </authorList>
    </citation>
    <scope>NUCLEOTIDE SEQUENCE [LARGE SCALE GENOMIC DNA]</scope>
    <source>
        <strain evidence="7 8">GM2012</strain>
    </source>
</reference>
<feature type="chain" id="PRO_5019561072" evidence="5">
    <location>
        <begin position="21"/>
        <end position="487"/>
    </location>
</feature>
<dbReference type="InterPro" id="IPR017850">
    <property type="entry name" value="Alkaline_phosphatase_core_sf"/>
</dbReference>
<dbReference type="GO" id="GO:0046872">
    <property type="term" value="F:metal ion binding"/>
    <property type="evidence" value="ECO:0007669"/>
    <property type="project" value="UniProtKB-KW"/>
</dbReference>
<dbReference type="PANTHER" id="PTHR42693">
    <property type="entry name" value="ARYLSULFATASE FAMILY MEMBER"/>
    <property type="match status" value="1"/>
</dbReference>
<evidence type="ECO:0000313" key="8">
    <source>
        <dbReference type="Proteomes" id="UP000280296"/>
    </source>
</evidence>